<feature type="region of interest" description="Disordered" evidence="1">
    <location>
        <begin position="249"/>
        <end position="269"/>
    </location>
</feature>
<dbReference type="Proteomes" id="UP001595752">
    <property type="component" value="Unassembled WGS sequence"/>
</dbReference>
<keyword evidence="2" id="KW-0472">Membrane</keyword>
<reference evidence="4" key="1">
    <citation type="journal article" date="2019" name="Int. J. Syst. Evol. Microbiol.">
        <title>The Global Catalogue of Microorganisms (GCM) 10K type strain sequencing project: providing services to taxonomists for standard genome sequencing and annotation.</title>
        <authorList>
            <consortium name="The Broad Institute Genomics Platform"/>
            <consortium name="The Broad Institute Genome Sequencing Center for Infectious Disease"/>
            <person name="Wu L."/>
            <person name="Ma J."/>
        </authorList>
    </citation>
    <scope>NUCLEOTIDE SEQUENCE [LARGE SCALE GENOMIC DNA]</scope>
    <source>
        <strain evidence="4">CCUG 61889</strain>
    </source>
</reference>
<evidence type="ECO:0000313" key="3">
    <source>
        <dbReference type="EMBL" id="MFC3883449.1"/>
    </source>
</evidence>
<keyword evidence="4" id="KW-1185">Reference proteome</keyword>
<feature type="transmembrane region" description="Helical" evidence="2">
    <location>
        <begin position="92"/>
        <end position="112"/>
    </location>
</feature>
<comment type="caution">
    <text evidence="3">The sequence shown here is derived from an EMBL/GenBank/DDBJ whole genome shotgun (WGS) entry which is preliminary data.</text>
</comment>
<keyword evidence="2" id="KW-1133">Transmembrane helix</keyword>
<proteinExistence type="predicted"/>
<evidence type="ECO:0000256" key="1">
    <source>
        <dbReference type="SAM" id="MobiDB-lite"/>
    </source>
</evidence>
<feature type="transmembrane region" description="Helical" evidence="2">
    <location>
        <begin position="118"/>
        <end position="137"/>
    </location>
</feature>
<keyword evidence="2" id="KW-0812">Transmembrane</keyword>
<evidence type="ECO:0000313" key="4">
    <source>
        <dbReference type="Proteomes" id="UP001595752"/>
    </source>
</evidence>
<evidence type="ECO:0000256" key="2">
    <source>
        <dbReference type="SAM" id="Phobius"/>
    </source>
</evidence>
<dbReference type="EMBL" id="JBHRZT010000030">
    <property type="protein sequence ID" value="MFC3883449.1"/>
    <property type="molecule type" value="Genomic_DNA"/>
</dbReference>
<accession>A0ABV8B1M5</accession>
<organism evidence="3 4">
    <name type="scientific">Bacillus songklensis</name>
    <dbReference type="NCBI Taxonomy" id="1069116"/>
    <lineage>
        <taxon>Bacteria</taxon>
        <taxon>Bacillati</taxon>
        <taxon>Bacillota</taxon>
        <taxon>Bacilli</taxon>
        <taxon>Bacillales</taxon>
        <taxon>Bacillaceae</taxon>
        <taxon>Bacillus</taxon>
    </lineage>
</organism>
<dbReference type="RefSeq" id="WP_377913939.1">
    <property type="nucleotide sequence ID" value="NZ_JBHRZT010000030.1"/>
</dbReference>
<protein>
    <recommendedName>
        <fullName evidence="5">GRAM domain-containing protein</fullName>
    </recommendedName>
</protein>
<evidence type="ECO:0008006" key="5">
    <source>
        <dbReference type="Google" id="ProtNLM"/>
    </source>
</evidence>
<name>A0ABV8B1M5_9BACI</name>
<gene>
    <name evidence="3" type="ORF">ACFOU2_07925</name>
</gene>
<sequence>MRVIQGVCLSEDEQVIKKYKASVVGPQHFLSMLAPNTQLGKPKSSTIGYLIVTTHRIIFVGETKVNEFFTIRDVSIDKVTGVISYIGKKVNIFKVLGGLFLLPIGLIISYLLTTVSDSFISILATILFIGWPVYLIYSGMVKKYTQIDLRIMASNDGNSAVGVSADINLGLFARILYAIFKANREKAWMAVDAANTAADTQKLMRELGALVRDVQNLGHQAVAKWQDKNVLKEIIDTDLDHSENLDANQSNYTLSANPSEASNSQNIFQ</sequence>